<protein>
    <submittedName>
        <fullName evidence="2">Uncharacterized protein</fullName>
    </submittedName>
</protein>
<keyword evidence="3" id="KW-1185">Reference proteome</keyword>
<sequence>MGREKREFVATYRPMPDTRRFLLYSESCYTQEELSFREWVLKTRASSGIHSDYLVNPSSWFASDDQALINVYEGSWFFSNAYRPRHGLTQEDFHVRPIDSQRMEWPPIYDLMQNVGDYLLLRTQDLSSDHLNHPMNYVLLDVNNMLKGLSQNPNIQQVKEQLELITRYVRTVEKNISPLVGSDRLFLANFRQVVDSKIQPHLDYKLETQLLRDKLGELSKEIRRLSTERNRVLHFALNQNKVNPHPYEYQMQRIDDKSAYPTQAAKECASKSTDLTTNPIPSLFLSSKQLKDCKDFKLISSSDKVLDHYGKAVSDLNELERFQKVIQDISDLLGQAGEVYTVYQFKRQMLTLLNEINLFIGDSSVHINEIIEENTQAYHKAIRDEQDLSLFKKWFSNEQEKLNTYIKNQDTLSQYPSTTSDLSKTQGKLTSKVNDVVNHLSNPKIAGSSFETITGQTQELNKLIGSMHNWISTQHELKGLPSPPTPAQIAPPITPAIQSGYTASVEPVHYPSLFNSTPTNTTLTCASDNGICTDKTIDTSTAQNSNIYLGLLALIPVGVLLFILVYKLTQKKDESEDQPITPSDNGSKTQFNQLKIEFDDLLTQIQRIDAQAFEDSHSELSYIVEEYEELISKTKSDIYNTSALESALIDLQDYYETVNKSSNPAQSGSNH</sequence>
<dbReference type="OrthoDB" id="5649692at2"/>
<dbReference type="PATRIC" id="fig|66969.6.peg.690"/>
<evidence type="ECO:0000313" key="2">
    <source>
        <dbReference type="EMBL" id="KTD82525.1"/>
    </source>
</evidence>
<keyword evidence="1" id="KW-1133">Transmembrane helix</keyword>
<name>A0A0W1AME5_9GAMM</name>
<dbReference type="RefSeq" id="WP_058479477.1">
    <property type="nucleotide sequence ID" value="NZ_CAAAIQ010000027.1"/>
</dbReference>
<proteinExistence type="predicted"/>
<dbReference type="EMBL" id="LNZB01000011">
    <property type="protein sequence ID" value="KTD82525.1"/>
    <property type="molecule type" value="Genomic_DNA"/>
</dbReference>
<dbReference type="Proteomes" id="UP000054729">
    <property type="component" value="Unassembled WGS sequence"/>
</dbReference>
<feature type="transmembrane region" description="Helical" evidence="1">
    <location>
        <begin position="547"/>
        <end position="566"/>
    </location>
</feature>
<keyword evidence="1" id="KW-0472">Membrane</keyword>
<accession>A0A0W1AME5</accession>
<reference evidence="2 3" key="1">
    <citation type="submission" date="2015-11" db="EMBL/GenBank/DDBJ databases">
        <title>Genomic analysis of 38 Legionella species identifies large and diverse effector repertoires.</title>
        <authorList>
            <person name="Burstein D."/>
            <person name="Amaro F."/>
            <person name="Zusman T."/>
            <person name="Lifshitz Z."/>
            <person name="Cohen O."/>
            <person name="Gilbert J.A."/>
            <person name="Pupko T."/>
            <person name="Shuman H.A."/>
            <person name="Segal G."/>
        </authorList>
    </citation>
    <scope>NUCLEOTIDE SEQUENCE [LARGE SCALE GENOMIC DNA]</scope>
    <source>
        <strain evidence="2 3">ATCC 51914</strain>
    </source>
</reference>
<dbReference type="AlphaFoldDB" id="A0A0W1AME5"/>
<evidence type="ECO:0000256" key="1">
    <source>
        <dbReference type="SAM" id="Phobius"/>
    </source>
</evidence>
<comment type="caution">
    <text evidence="2">The sequence shown here is derived from an EMBL/GenBank/DDBJ whole genome shotgun (WGS) entry which is preliminary data.</text>
</comment>
<keyword evidence="1" id="KW-0812">Transmembrane</keyword>
<evidence type="ECO:0000313" key="3">
    <source>
        <dbReference type="Proteomes" id="UP000054729"/>
    </source>
</evidence>
<gene>
    <name evidence="2" type="ORF">Lwal_0642</name>
</gene>
<organism evidence="2 3">
    <name type="scientific">Legionella waltersii</name>
    <dbReference type="NCBI Taxonomy" id="66969"/>
    <lineage>
        <taxon>Bacteria</taxon>
        <taxon>Pseudomonadati</taxon>
        <taxon>Pseudomonadota</taxon>
        <taxon>Gammaproteobacteria</taxon>
        <taxon>Legionellales</taxon>
        <taxon>Legionellaceae</taxon>
        <taxon>Legionella</taxon>
    </lineage>
</organism>